<reference evidence="2" key="1">
    <citation type="submission" date="2022-10" db="EMBL/GenBank/DDBJ databases">
        <title>Culturing micro-colonial fungi from biological soil crusts in the Mojave desert and describing Neophaeococcomyces mojavensis, and introducing the new genera and species Taxawa tesnikishii.</title>
        <authorList>
            <person name="Kurbessoian T."/>
            <person name="Stajich J.E."/>
        </authorList>
    </citation>
    <scope>NUCLEOTIDE SEQUENCE</scope>
    <source>
        <strain evidence="2">TK_1</strain>
    </source>
</reference>
<dbReference type="InterPro" id="IPR036322">
    <property type="entry name" value="WD40_repeat_dom_sf"/>
</dbReference>
<protein>
    <submittedName>
        <fullName evidence="2">Uncharacterized protein</fullName>
    </submittedName>
</protein>
<feature type="region of interest" description="Disordered" evidence="1">
    <location>
        <begin position="204"/>
        <end position="230"/>
    </location>
</feature>
<proteinExistence type="predicted"/>
<name>A0ABQ9NTD0_9PEZI</name>
<accession>A0ABQ9NTD0</accession>
<dbReference type="InterPro" id="IPR014839">
    <property type="entry name" value="Crt10"/>
</dbReference>
<evidence type="ECO:0000256" key="1">
    <source>
        <dbReference type="SAM" id="MobiDB-lite"/>
    </source>
</evidence>
<evidence type="ECO:0000313" key="2">
    <source>
        <dbReference type="EMBL" id="KAJ9665382.1"/>
    </source>
</evidence>
<gene>
    <name evidence="2" type="ORF">H2201_004459</name>
</gene>
<evidence type="ECO:0000313" key="3">
    <source>
        <dbReference type="Proteomes" id="UP001172684"/>
    </source>
</evidence>
<comment type="caution">
    <text evidence="2">The sequence shown here is derived from an EMBL/GenBank/DDBJ whole genome shotgun (WGS) entry which is preliminary data.</text>
</comment>
<dbReference type="Proteomes" id="UP001172684">
    <property type="component" value="Unassembled WGS sequence"/>
</dbReference>
<organism evidence="2 3">
    <name type="scientific">Coniosporium apollinis</name>
    <dbReference type="NCBI Taxonomy" id="61459"/>
    <lineage>
        <taxon>Eukaryota</taxon>
        <taxon>Fungi</taxon>
        <taxon>Dikarya</taxon>
        <taxon>Ascomycota</taxon>
        <taxon>Pezizomycotina</taxon>
        <taxon>Dothideomycetes</taxon>
        <taxon>Dothideomycetes incertae sedis</taxon>
        <taxon>Coniosporium</taxon>
    </lineage>
</organism>
<keyword evidence="3" id="KW-1185">Reference proteome</keyword>
<dbReference type="SUPFAM" id="SSF50978">
    <property type="entry name" value="WD40 repeat-like"/>
    <property type="match status" value="1"/>
</dbReference>
<sequence>MSARSEDHPRQFKEVSLVVTQSQPGSSRFPFSQQDATFKPPSLSRWRNNLTGLSSVYNFYFVAYADAIHVYQPSFPTQSVSSKPDLILNPPISSPGLLGHIDGLCPHSINHLVVDFLGSEEIVVVCCDDGDVIAYHTSAVHTAIERRQESDQEFVDDDPRPFFHENVHDSAWGLSVHKEARMIAVSANTCKVTVFAFALASAESPADSSSDEPEYPVELEGLPSDAIEDDPQDFPAPRSKTNWITLDGLSENIPSVAFCNTGDDPTGRYILATDIGGTSCLFDVHQRRAVRLFRTGFCCDRVAAEFSSCSCEGGPYAHSGWGVMWLDRRSFRRTKTWSEAGGMFCNAALADQAGSPLSMIHHYKHGIWDISDSRLEVRKSSAWYGMTSEEGIDRYGQLPLPGAKRPFHGIVDKDTSNETRAALPASPFLLISKEDVMLLQPQRGAVSELQESHTPVVGFHNPLYQHLPHGLYLLEKYDRMNMCVQVPELGVVIAASGKGRAAIFSLTQKGVAPDVTYAFRLDHIVPFTAQETARKRPWTALVGVAVGPVQGTLGQQGRARKWRLLLMYVDHSVLSYELGRPADSAIGVQALIV</sequence>
<dbReference type="EMBL" id="JAPDRL010000029">
    <property type="protein sequence ID" value="KAJ9665382.1"/>
    <property type="molecule type" value="Genomic_DNA"/>
</dbReference>
<dbReference type="Pfam" id="PF08728">
    <property type="entry name" value="CRT10"/>
    <property type="match status" value="2"/>
</dbReference>